<evidence type="ECO:0000313" key="1">
    <source>
        <dbReference type="EMBL" id="QGJ84810.1"/>
    </source>
</evidence>
<dbReference type="EMBL" id="MN552143">
    <property type="protein sequence ID" value="QGJ84810.1"/>
    <property type="molecule type" value="Genomic_DNA"/>
</dbReference>
<dbReference type="Proteomes" id="UP000424451">
    <property type="component" value="Segment"/>
</dbReference>
<reference evidence="1 2" key="1">
    <citation type="submission" date="2019-10" db="EMBL/GenBank/DDBJ databases">
        <title>Complete Genome of L. lactis phage P1046.</title>
        <authorList>
            <person name="Brinks E."/>
        </authorList>
    </citation>
    <scope>NUCLEOTIDE SEQUENCE [LARGE SCALE GENOMIC DNA]</scope>
</reference>
<organism evidence="1 2">
    <name type="scientific">Lactococcus phage P1046</name>
    <dbReference type="NCBI Taxonomy" id="2662294"/>
    <lineage>
        <taxon>Viruses</taxon>
        <taxon>Duplodnaviria</taxon>
        <taxon>Heunggongvirae</taxon>
        <taxon>Uroviricota</taxon>
        <taxon>Caudoviricetes</taxon>
        <taxon>Fremauxvirus</taxon>
        <taxon>Fremauxvirus CHPC971</taxon>
    </lineage>
</organism>
<evidence type="ECO:0000313" key="2">
    <source>
        <dbReference type="Proteomes" id="UP000424451"/>
    </source>
</evidence>
<protein>
    <submittedName>
        <fullName evidence="1">Uncharacterized protein</fullName>
    </submittedName>
</protein>
<proteinExistence type="predicted"/>
<sequence>MAFIKKEQKQYDSLSNDRLIEKQKIEEAWDKFEKESDMLDHEVLVTFEKEVERPILLYVNINENISYLIKANAKLETTHNDEYYHITNNRFEQDKQGNIYPPKIAVPKISSPYWDIPIKKTLKQHWLNEDNIVLDIADGITTVMLKYTDIERMQIVEINSYKEIEELRGLIGETDNTILGIYPELQEDMEQWTKE</sequence>
<accession>A0A649V1R0</accession>
<name>A0A649V1R0_9CAUD</name>